<keyword evidence="3" id="KW-1185">Reference proteome</keyword>
<feature type="region of interest" description="Disordered" evidence="1">
    <location>
        <begin position="1"/>
        <end position="69"/>
    </location>
</feature>
<accession>A0A2V1EAV3</accession>
<dbReference type="AlphaFoldDB" id="A0A2V1EAV3"/>
<organism evidence="2 3">
    <name type="scientific">Periconia macrospinosa</name>
    <dbReference type="NCBI Taxonomy" id="97972"/>
    <lineage>
        <taxon>Eukaryota</taxon>
        <taxon>Fungi</taxon>
        <taxon>Dikarya</taxon>
        <taxon>Ascomycota</taxon>
        <taxon>Pezizomycotina</taxon>
        <taxon>Dothideomycetes</taxon>
        <taxon>Pleosporomycetidae</taxon>
        <taxon>Pleosporales</taxon>
        <taxon>Massarineae</taxon>
        <taxon>Periconiaceae</taxon>
        <taxon>Periconia</taxon>
    </lineage>
</organism>
<evidence type="ECO:0000313" key="2">
    <source>
        <dbReference type="EMBL" id="PVI07282.1"/>
    </source>
</evidence>
<proteinExistence type="predicted"/>
<name>A0A2V1EAV3_9PLEO</name>
<protein>
    <submittedName>
        <fullName evidence="2">Uncharacterized protein</fullName>
    </submittedName>
</protein>
<feature type="compositionally biased region" description="Basic and acidic residues" evidence="1">
    <location>
        <begin position="1"/>
        <end position="21"/>
    </location>
</feature>
<feature type="compositionally biased region" description="Acidic residues" evidence="1">
    <location>
        <begin position="51"/>
        <end position="61"/>
    </location>
</feature>
<evidence type="ECO:0000313" key="3">
    <source>
        <dbReference type="Proteomes" id="UP000244855"/>
    </source>
</evidence>
<dbReference type="Proteomes" id="UP000244855">
    <property type="component" value="Unassembled WGS sequence"/>
</dbReference>
<gene>
    <name evidence="2" type="ORF">DM02DRAFT_649194</name>
</gene>
<reference evidence="2 3" key="1">
    <citation type="journal article" date="2018" name="Sci. Rep.">
        <title>Comparative genomics provides insights into the lifestyle and reveals functional heterogeneity of dark septate endophytic fungi.</title>
        <authorList>
            <person name="Knapp D.G."/>
            <person name="Nemeth J.B."/>
            <person name="Barry K."/>
            <person name="Hainaut M."/>
            <person name="Henrissat B."/>
            <person name="Johnson J."/>
            <person name="Kuo A."/>
            <person name="Lim J.H.P."/>
            <person name="Lipzen A."/>
            <person name="Nolan M."/>
            <person name="Ohm R.A."/>
            <person name="Tamas L."/>
            <person name="Grigoriev I.V."/>
            <person name="Spatafora J.W."/>
            <person name="Nagy L.G."/>
            <person name="Kovacs G.M."/>
        </authorList>
    </citation>
    <scope>NUCLEOTIDE SEQUENCE [LARGE SCALE GENOMIC DNA]</scope>
    <source>
        <strain evidence="2 3">DSE2036</strain>
    </source>
</reference>
<evidence type="ECO:0000256" key="1">
    <source>
        <dbReference type="SAM" id="MobiDB-lite"/>
    </source>
</evidence>
<dbReference type="EMBL" id="KZ805305">
    <property type="protein sequence ID" value="PVI07282.1"/>
    <property type="molecule type" value="Genomic_DNA"/>
</dbReference>
<feature type="compositionally biased region" description="Polar residues" evidence="1">
    <location>
        <begin position="22"/>
        <end position="38"/>
    </location>
</feature>
<dbReference type="OrthoDB" id="3734244at2759"/>
<sequence>MKPQEDDRDRVDSIHLDEDRSSFPNMSQILSSEEQFSVNGERDTPANPFASEDDDDDDIDDAPVPTYMPSVRKPKTVAQIDLTDGKTKACDRNATFDSFVAHEKLATAGKEKSLSHNSQMIRGLRKIFRIGRRKSAELENNEGMTANPTPLELKRRKNSAPMIRFRIDTSHLQRLAVSYVYPNT</sequence>